<dbReference type="SUPFAM" id="SSF53187">
    <property type="entry name" value="Zn-dependent exopeptidases"/>
    <property type="match status" value="1"/>
</dbReference>
<gene>
    <name evidence="3" type="ORF">PV10_00983</name>
</gene>
<dbReference type="GeneID" id="27318828"/>
<dbReference type="OMA" id="PRCHIRT"/>
<keyword evidence="2" id="KW-0378">Hydrolase</keyword>
<dbReference type="GO" id="GO:0016813">
    <property type="term" value="F:hydrolase activity, acting on carbon-nitrogen (but not peptide) bonds, in linear amidines"/>
    <property type="evidence" value="ECO:0007669"/>
    <property type="project" value="InterPro"/>
</dbReference>
<dbReference type="PANTHER" id="PTHR32494:SF5">
    <property type="entry name" value="ALLANTOATE AMIDOHYDROLASE"/>
    <property type="match status" value="1"/>
</dbReference>
<dbReference type="RefSeq" id="XP_016228781.1">
    <property type="nucleotide sequence ID" value="XM_016365132.1"/>
</dbReference>
<dbReference type="AlphaFoldDB" id="A0A0D1ZRG8"/>
<dbReference type="Pfam" id="PF01546">
    <property type="entry name" value="Peptidase_M20"/>
    <property type="match status" value="1"/>
</dbReference>
<dbReference type="InterPro" id="IPR010158">
    <property type="entry name" value="Amidase_Cbmase"/>
</dbReference>
<dbReference type="Gene3D" id="3.30.70.360">
    <property type="match status" value="1"/>
</dbReference>
<dbReference type="InterPro" id="IPR036264">
    <property type="entry name" value="Bact_exopeptidase_dim_dom"/>
</dbReference>
<organism evidence="3 4">
    <name type="scientific">Exophiala mesophila</name>
    <name type="common">Black yeast-like fungus</name>
    <dbReference type="NCBI Taxonomy" id="212818"/>
    <lineage>
        <taxon>Eukaryota</taxon>
        <taxon>Fungi</taxon>
        <taxon>Dikarya</taxon>
        <taxon>Ascomycota</taxon>
        <taxon>Pezizomycotina</taxon>
        <taxon>Eurotiomycetes</taxon>
        <taxon>Chaetothyriomycetidae</taxon>
        <taxon>Chaetothyriales</taxon>
        <taxon>Herpotrichiellaceae</taxon>
        <taxon>Exophiala</taxon>
    </lineage>
</organism>
<dbReference type="CDD" id="cd03884">
    <property type="entry name" value="M20_bAS"/>
    <property type="match status" value="1"/>
</dbReference>
<dbReference type="EMBL" id="KN847520">
    <property type="protein sequence ID" value="KIV97207.1"/>
    <property type="molecule type" value="Genomic_DNA"/>
</dbReference>
<proteinExistence type="inferred from homology"/>
<dbReference type="InterPro" id="IPR002933">
    <property type="entry name" value="Peptidase_M20"/>
</dbReference>
<dbReference type="SUPFAM" id="SSF55031">
    <property type="entry name" value="Bacterial exopeptidase dimerisation domain"/>
    <property type="match status" value="1"/>
</dbReference>
<reference evidence="3 4" key="1">
    <citation type="submission" date="2015-01" db="EMBL/GenBank/DDBJ databases">
        <title>The Genome Sequence of Exophiala mesophila CBS40295.</title>
        <authorList>
            <consortium name="The Broad Institute Genomics Platform"/>
            <person name="Cuomo C."/>
            <person name="de Hoog S."/>
            <person name="Gorbushina A."/>
            <person name="Stielow B."/>
            <person name="Teixiera M."/>
            <person name="Abouelleil A."/>
            <person name="Chapman S.B."/>
            <person name="Priest M."/>
            <person name="Young S.K."/>
            <person name="Wortman J."/>
            <person name="Nusbaum C."/>
            <person name="Birren B."/>
        </authorList>
    </citation>
    <scope>NUCLEOTIDE SEQUENCE [LARGE SCALE GENOMIC DNA]</scope>
    <source>
        <strain evidence="3 4">CBS 40295</strain>
    </source>
</reference>
<evidence type="ECO:0000256" key="1">
    <source>
        <dbReference type="ARBA" id="ARBA00006247"/>
    </source>
</evidence>
<evidence type="ECO:0008006" key="5">
    <source>
        <dbReference type="Google" id="ProtNLM"/>
    </source>
</evidence>
<dbReference type="VEuPathDB" id="FungiDB:PV10_00983"/>
<keyword evidence="4" id="KW-1185">Reference proteome</keyword>
<evidence type="ECO:0000256" key="2">
    <source>
        <dbReference type="ARBA" id="ARBA00022801"/>
    </source>
</evidence>
<dbReference type="Gene3D" id="3.40.630.10">
    <property type="entry name" value="Zn peptidases"/>
    <property type="match status" value="1"/>
</dbReference>
<evidence type="ECO:0000313" key="4">
    <source>
        <dbReference type="Proteomes" id="UP000054302"/>
    </source>
</evidence>
<dbReference type="Proteomes" id="UP000054302">
    <property type="component" value="Unassembled WGS sequence"/>
</dbReference>
<accession>A0A0D1ZRG8</accession>
<dbReference type="PANTHER" id="PTHR32494">
    <property type="entry name" value="ALLANTOATE DEIMINASE-RELATED"/>
    <property type="match status" value="1"/>
</dbReference>
<dbReference type="STRING" id="212818.A0A0D1ZRG8"/>
<dbReference type="HOGENOM" id="CLU_024588_2_0_1"/>
<comment type="similarity">
    <text evidence="1">Belongs to the peptidase M20A family.</text>
</comment>
<dbReference type="OrthoDB" id="4676at2759"/>
<protein>
    <recommendedName>
        <fullName evidence="5">Peptidase M20 dimerisation domain-containing protein</fullName>
    </recommendedName>
</protein>
<evidence type="ECO:0000313" key="3">
    <source>
        <dbReference type="EMBL" id="KIV97207.1"/>
    </source>
</evidence>
<name>A0A0D1ZRG8_EXOME</name>
<sequence length="497" mass="53749">MANVLQRTAAILRPHHFATRAIRLTYTSRRSFQSTSACMLRSTELSKTDLSKLKVNSDRLWNDIHSTARWTEPTGGDPEDIKAVGLKRLTLSKEDKSARDWFVATTEALGCKTHVDEIGNIFAIRPGLNNNAPATFAGSHLDSQPSGGRFDGILGVTAAIEMLRTLDDNWIETEGPVGVVNWTNEEGAKYPISMMGSGVWSGRVGLEDAWTTQSVTPGGPVTTVKGELQQIGYFGSIPATPQGTPIGAHFELHIEQGPKLEAAGHSIGIVQGVQAYKWFEIIISGRESHAGTTDFDHRGDALYSAALFIATVREIAKDVKGLSTVGMLEVSPGSVNTIPGQVKLSLDIRHSTDQGLAQMLHMIRASAQQISNFAVGGNDDAKTSHLTQISFQMKETFNSAAIKFQDAAISCVQDATATVLGSEYQNLSQKMVSGAGHDSVCTSMHAPTAMIFIPCKDGVSHNPREWSEQVDCEAGANVLTHSILRMDKLRKQNGDFD</sequence>
<dbReference type="NCBIfam" id="TIGR01879">
    <property type="entry name" value="hydantase"/>
    <property type="match status" value="1"/>
</dbReference>